<gene>
    <name evidence="1" type="ORF">GGC33_15275</name>
</gene>
<dbReference type="InterPro" id="IPR036412">
    <property type="entry name" value="HAD-like_sf"/>
</dbReference>
<evidence type="ECO:0000313" key="1">
    <source>
        <dbReference type="EMBL" id="MTF40280.1"/>
    </source>
</evidence>
<dbReference type="PANTHER" id="PTHR43434">
    <property type="entry name" value="PHOSPHOGLYCOLATE PHOSPHATASE"/>
    <property type="match status" value="1"/>
</dbReference>
<dbReference type="InterPro" id="IPR023214">
    <property type="entry name" value="HAD_sf"/>
</dbReference>
<comment type="caution">
    <text evidence="1">The sequence shown here is derived from an EMBL/GenBank/DDBJ whole genome shotgun (WGS) entry which is preliminary data.</text>
</comment>
<dbReference type="Proteomes" id="UP000437131">
    <property type="component" value="Unassembled WGS sequence"/>
</dbReference>
<dbReference type="SUPFAM" id="SSF56784">
    <property type="entry name" value="HAD-like"/>
    <property type="match status" value="1"/>
</dbReference>
<proteinExistence type="predicted"/>
<keyword evidence="1" id="KW-0378">Hydrolase</keyword>
<dbReference type="EMBL" id="WMIA01000024">
    <property type="protein sequence ID" value="MTF40280.1"/>
    <property type="molecule type" value="Genomic_DNA"/>
</dbReference>
<dbReference type="GO" id="GO:0008967">
    <property type="term" value="F:phosphoglycolate phosphatase activity"/>
    <property type="evidence" value="ECO:0007669"/>
    <property type="project" value="TreeGrafter"/>
</dbReference>
<dbReference type="Pfam" id="PF00702">
    <property type="entry name" value="Hydrolase"/>
    <property type="match status" value="1"/>
</dbReference>
<dbReference type="InterPro" id="IPR050155">
    <property type="entry name" value="HAD-like_hydrolase_sf"/>
</dbReference>
<dbReference type="RefSeq" id="WP_155084501.1">
    <property type="nucleotide sequence ID" value="NZ_WMIA01000024.1"/>
</dbReference>
<dbReference type="GO" id="GO:0005829">
    <property type="term" value="C:cytosol"/>
    <property type="evidence" value="ECO:0007669"/>
    <property type="project" value="TreeGrafter"/>
</dbReference>
<evidence type="ECO:0000313" key="2">
    <source>
        <dbReference type="Proteomes" id="UP000437131"/>
    </source>
</evidence>
<protein>
    <submittedName>
        <fullName evidence="1">HAD hydrolase-like protein</fullName>
    </submittedName>
</protein>
<dbReference type="GO" id="GO:0006281">
    <property type="term" value="P:DNA repair"/>
    <property type="evidence" value="ECO:0007669"/>
    <property type="project" value="TreeGrafter"/>
</dbReference>
<organism evidence="1 2">
    <name type="scientific">Cyanobacterium aponinum 0216</name>
    <dbReference type="NCBI Taxonomy" id="2676140"/>
    <lineage>
        <taxon>Bacteria</taxon>
        <taxon>Bacillati</taxon>
        <taxon>Cyanobacteriota</taxon>
        <taxon>Cyanophyceae</taxon>
        <taxon>Oscillatoriophycideae</taxon>
        <taxon>Chroococcales</taxon>
        <taxon>Geminocystaceae</taxon>
        <taxon>Cyanobacterium</taxon>
    </lineage>
</organism>
<name>A0A844GVW4_9CHRO</name>
<dbReference type="AlphaFoldDB" id="A0A844GVW4"/>
<dbReference type="Gene3D" id="3.40.50.1000">
    <property type="entry name" value="HAD superfamily/HAD-like"/>
    <property type="match status" value="1"/>
</dbReference>
<dbReference type="PANTHER" id="PTHR43434:SF21">
    <property type="entry name" value="SLL0295 PROTEIN"/>
    <property type="match status" value="1"/>
</dbReference>
<sequence length="255" mass="30154">MKVLVSDFDGVICNGLLEYFYSSKLVYQKIWQTREINWQLLQEKFNILRPVVETGWEMPLLLRVLIDDRETVDNILNHWQTVREKAIKTIEKEGITIKTLTKTLDEVRQKQIEENLQNWLNLHSFYEGIIPHIKKLINEGIKIYIVTTKSEKFTRQLLEKQEIFLPSVAIIGKEAKCPKYETIRSIIDTEKVNPQEVCFIEDRLEALELVYQQSDLQGVKLFLASWGYNTDYVRNKAKNLSHIQLLSLDNWRNLR</sequence>
<accession>A0A844GVW4</accession>
<reference evidence="1 2" key="1">
    <citation type="submission" date="2019-11" db="EMBL/GenBank/DDBJ databases">
        <title>Isolation of a new High Light Tolerant Cyanobacteria.</title>
        <authorList>
            <person name="Dobson Z."/>
            <person name="Vaughn N."/>
            <person name="Vaughn M."/>
            <person name="Fromme P."/>
            <person name="Mazor Y."/>
        </authorList>
    </citation>
    <scope>NUCLEOTIDE SEQUENCE [LARGE SCALE GENOMIC DNA]</scope>
    <source>
        <strain evidence="1 2">0216</strain>
    </source>
</reference>